<dbReference type="PANTHER" id="PTHR47508:SF3">
    <property type="entry name" value="TIR DOMAIN-CONTAINING PROTEIN"/>
    <property type="match status" value="1"/>
</dbReference>
<feature type="domain" description="TIR" evidence="1">
    <location>
        <begin position="235"/>
        <end position="364"/>
    </location>
</feature>
<dbReference type="AlphaFoldDB" id="A0AAE1E999"/>
<dbReference type="EMBL" id="JAWDGP010000593">
    <property type="protein sequence ID" value="KAK3799094.1"/>
    <property type="molecule type" value="Genomic_DNA"/>
</dbReference>
<comment type="caution">
    <text evidence="2">The sequence shown here is derived from an EMBL/GenBank/DDBJ whole genome shotgun (WGS) entry which is preliminary data.</text>
</comment>
<accession>A0AAE1E999</accession>
<name>A0AAE1E999_9GAST</name>
<organism evidence="2 3">
    <name type="scientific">Elysia crispata</name>
    <name type="common">lettuce slug</name>
    <dbReference type="NCBI Taxonomy" id="231223"/>
    <lineage>
        <taxon>Eukaryota</taxon>
        <taxon>Metazoa</taxon>
        <taxon>Spiralia</taxon>
        <taxon>Lophotrochozoa</taxon>
        <taxon>Mollusca</taxon>
        <taxon>Gastropoda</taxon>
        <taxon>Heterobranchia</taxon>
        <taxon>Euthyneura</taxon>
        <taxon>Panpulmonata</taxon>
        <taxon>Sacoglossa</taxon>
        <taxon>Placobranchoidea</taxon>
        <taxon>Plakobranchidae</taxon>
        <taxon>Elysia</taxon>
    </lineage>
</organism>
<dbReference type="Proteomes" id="UP001283361">
    <property type="component" value="Unassembled WGS sequence"/>
</dbReference>
<proteinExistence type="predicted"/>
<dbReference type="Gene3D" id="3.40.50.10140">
    <property type="entry name" value="Toll/interleukin-1 receptor homology (TIR) domain"/>
    <property type="match status" value="2"/>
</dbReference>
<protein>
    <recommendedName>
        <fullName evidence="1">TIR domain-containing protein</fullName>
    </recommendedName>
</protein>
<dbReference type="GO" id="GO:0007165">
    <property type="term" value="P:signal transduction"/>
    <property type="evidence" value="ECO:0007669"/>
    <property type="project" value="InterPro"/>
</dbReference>
<evidence type="ECO:0000313" key="3">
    <source>
        <dbReference type="Proteomes" id="UP001283361"/>
    </source>
</evidence>
<evidence type="ECO:0000313" key="2">
    <source>
        <dbReference type="EMBL" id="KAK3799094.1"/>
    </source>
</evidence>
<dbReference type="InterPro" id="IPR000157">
    <property type="entry name" value="TIR_dom"/>
</dbReference>
<reference evidence="2" key="1">
    <citation type="journal article" date="2023" name="G3 (Bethesda)">
        <title>A reference genome for the long-term kleptoplast-retaining sea slug Elysia crispata morphotype clarki.</title>
        <authorList>
            <person name="Eastman K.E."/>
            <person name="Pendleton A.L."/>
            <person name="Shaikh M.A."/>
            <person name="Suttiyut T."/>
            <person name="Ogas R."/>
            <person name="Tomko P."/>
            <person name="Gavelis G."/>
            <person name="Widhalm J.R."/>
            <person name="Wisecaver J.H."/>
        </authorList>
    </citation>
    <scope>NUCLEOTIDE SEQUENCE</scope>
    <source>
        <strain evidence="2">ECLA1</strain>
    </source>
</reference>
<dbReference type="PANTHER" id="PTHR47508">
    <property type="entry name" value="SAM DOMAIN-CONTAINING PROTEIN-RELATED"/>
    <property type="match status" value="1"/>
</dbReference>
<dbReference type="Pfam" id="PF13676">
    <property type="entry name" value="TIR_2"/>
    <property type="match status" value="1"/>
</dbReference>
<keyword evidence="3" id="KW-1185">Reference proteome</keyword>
<gene>
    <name evidence="2" type="ORF">RRG08_051373</name>
</gene>
<dbReference type="PROSITE" id="PS50104">
    <property type="entry name" value="TIR"/>
    <property type="match status" value="1"/>
</dbReference>
<dbReference type="SUPFAM" id="SSF52200">
    <property type="entry name" value="Toll/Interleukin receptor TIR domain"/>
    <property type="match status" value="1"/>
</dbReference>
<evidence type="ECO:0000259" key="1">
    <source>
        <dbReference type="PROSITE" id="PS50104"/>
    </source>
</evidence>
<dbReference type="InterPro" id="IPR035897">
    <property type="entry name" value="Toll_tir_struct_dom_sf"/>
</dbReference>
<sequence>MTEQEGVRLVNISLTHSGTSRESDTSLGAIAIAKHLWRSLHLPELRKLMRQQLPQVLPDRFVFLSSERFKISFAQESSIHALQVCESGTYIIYIQHSYELPKVAIKSLDGSHSFGHVYTTFNASLRDIRDNVKNKCLDSDGQIRSFNFVWPDGPLVLLREEFTTPVHEILRREEIYIQVSDEPFASDVFDTMSMIKRKSPEPFQNGRKKSIRLSFASNKDMDHNTASPAMRVMSVSKQLLISYVRAEAAGHALMLKKSLTQIGFSVYLDVDEIKSGLDWQDALNYAVSNCEVFIPLVTPRYGETQWTNREVKLADVLGKSILPISFLDDWPPRCLAIQFATTQYISWKSQEQIEEEIKDGKEEAKDIRIWGETCINAVSKEIQLRIKNLRPGVSSMSKPALRRIKTLLKTFAGRLPASAAPVITSQDNEDTVGPTIVISAHCEDASLGFQVKSWLEAAGHSVWISCVKALCSEGEDADGCDSFRKSKWNFLSRIEEAMRYCEKSDCSCKEGTKLKQLQEEFQETVDKASLVIFILSQSSAFSKLCAQQVFYCEHRKQILPLLFGDFEFPGWMKMLIRSQRCLNVNSDEFQSTLLNQVKRALDPTAKNCLDSDNREANIALAAQYLKKNLDIEHCVYVSGSALTCDSRAEAICRSVGQELAKQGNIHVVSSGSYGTSDLLSQVFHEESLRLENYSKVWHVLPERDSKDKSKHYNQCADSTFALKEFGHTLFCGNSVWEKESIVGRCFRVCLLVVGGSYSTHEIEEFVWSDRIVVPVNCPDVSVEGNLKATAKLYQLPPGVDENDWKKLNDSSQPPKEIGPAVARVLSALLQHFRSQNLNATHPSELSTPLLSDPPSTPTLTRLSKLAPTKELDTETISAATSTTDLTLNINNNNSCAAATPRLDRPHLKRAETEVFDTM</sequence>